<evidence type="ECO:0000313" key="1">
    <source>
        <dbReference type="EMBL" id="SEG98674.1"/>
    </source>
</evidence>
<dbReference type="EMBL" id="FNVB01000021">
    <property type="protein sequence ID" value="SEG98674.1"/>
    <property type="molecule type" value="Genomic_DNA"/>
</dbReference>
<evidence type="ECO:0000313" key="3">
    <source>
        <dbReference type="Proteomes" id="UP000199690"/>
    </source>
</evidence>
<evidence type="ECO:0000313" key="4">
    <source>
        <dbReference type="Proteomes" id="UP000236729"/>
    </source>
</evidence>
<keyword evidence="3" id="KW-1185">Reference proteome</keyword>
<dbReference type="RefSeq" id="WP_093350630.1">
    <property type="nucleotide sequence ID" value="NZ_FNVB01000021.1"/>
</dbReference>
<dbReference type="AlphaFoldDB" id="A0A1H6EPQ3"/>
<reference evidence="1" key="2">
    <citation type="submission" date="2016-10" db="EMBL/GenBank/DDBJ databases">
        <authorList>
            <person name="de Groot N.N."/>
        </authorList>
    </citation>
    <scope>NUCLEOTIDE SEQUENCE [LARGE SCALE GENOMIC DNA]</scope>
    <source>
        <strain evidence="1">ATCC 20501</strain>
    </source>
</reference>
<accession>A0A1I1QVN6</accession>
<dbReference type="Proteomes" id="UP000199690">
    <property type="component" value="Unassembled WGS sequence"/>
</dbReference>
<reference evidence="3 4" key="1">
    <citation type="submission" date="2016-10" db="EMBL/GenBank/DDBJ databases">
        <authorList>
            <person name="Varghese N."/>
            <person name="Submissions S."/>
        </authorList>
    </citation>
    <scope>NUCLEOTIDE SEQUENCE [LARGE SCALE GENOMIC DNA]</scope>
    <source>
        <strain evidence="4">ATCC 20501</strain>
        <strain evidence="2 3">CGMCC 4.3529</strain>
    </source>
</reference>
<gene>
    <name evidence="1" type="ORF">SAMN02982929_07180</name>
    <name evidence="2" type="ORF">SAMN05216506_103189</name>
</gene>
<dbReference type="EMBL" id="FOME01000003">
    <property type="protein sequence ID" value="SFD23948.1"/>
    <property type="molecule type" value="Genomic_DNA"/>
</dbReference>
<accession>A0A1H6EPQ3</accession>
<sequence length="100" mass="10850">MFDSNLVTSLASVIHKARTASEIAPILEDLRHKLPAGYGVARPADGVHRPVEAVLVAQEDRGITPEVTTALTALRYARHNLEAAIEAMNAAVDRWQAPQK</sequence>
<proteinExistence type="predicted"/>
<dbReference type="Proteomes" id="UP000236729">
    <property type="component" value="Unassembled WGS sequence"/>
</dbReference>
<protein>
    <submittedName>
        <fullName evidence="1">Uncharacterized protein</fullName>
    </submittedName>
</protein>
<evidence type="ECO:0000313" key="2">
    <source>
        <dbReference type="EMBL" id="SFD23948.1"/>
    </source>
</evidence>
<name>A0A1H6EPQ3_9PSEU</name>
<organism evidence="1 4">
    <name type="scientific">Saccharopolyspora kobensis</name>
    <dbReference type="NCBI Taxonomy" id="146035"/>
    <lineage>
        <taxon>Bacteria</taxon>
        <taxon>Bacillati</taxon>
        <taxon>Actinomycetota</taxon>
        <taxon>Actinomycetes</taxon>
        <taxon>Pseudonocardiales</taxon>
        <taxon>Pseudonocardiaceae</taxon>
        <taxon>Saccharopolyspora</taxon>
    </lineage>
</organism>